<keyword evidence="3" id="KW-0238">DNA-binding</keyword>
<feature type="region of interest" description="Disordered" evidence="6">
    <location>
        <begin position="1"/>
        <end position="100"/>
    </location>
</feature>
<dbReference type="InterPro" id="IPR016177">
    <property type="entry name" value="DNA-bd_dom_sf"/>
</dbReference>
<feature type="compositionally biased region" description="Basic residues" evidence="6">
    <location>
        <begin position="68"/>
        <end position="86"/>
    </location>
</feature>
<proteinExistence type="predicted"/>
<dbReference type="eggNOG" id="ENOG502SQWJ">
    <property type="taxonomic scope" value="Eukaryota"/>
</dbReference>
<evidence type="ECO:0000259" key="7">
    <source>
        <dbReference type="PROSITE" id="PS51032"/>
    </source>
</evidence>
<dbReference type="PaxDb" id="35128-Thaps268362"/>
<dbReference type="Gene3D" id="3.30.730.10">
    <property type="entry name" value="AP2/ERF domain"/>
    <property type="match status" value="1"/>
</dbReference>
<sequence length="204" mass="22074">MPPGVLPPHHLMAYPHHPSQHYAYSESTPPADAKSNAKKTRRQAANKAKAVIKKAVEDDSSHTPPVAKKARRSPPKAPKSSKKPKSKSTGLDDPEEQARVAEAIRAVNESSGGKNEDAAARAAAVMRGVTMRPSGKWQAQMYYSGKSRYIGVFDSREKAALAYEIAREVLKEEKNAPALPQDTIDKNVNLARKAAFAGVNGNPK</sequence>
<dbReference type="SMART" id="SM00380">
    <property type="entry name" value="AP2"/>
    <property type="match status" value="1"/>
</dbReference>
<gene>
    <name evidence="8" type="ORF">THAPSDRAFT_268362</name>
</gene>
<feature type="domain" description="AP2/ERF" evidence="7">
    <location>
        <begin position="125"/>
        <end position="180"/>
    </location>
</feature>
<name>B8BVK2_THAPS</name>
<dbReference type="EMBL" id="CM000639">
    <property type="protein sequence ID" value="EED95476.1"/>
    <property type="molecule type" value="Genomic_DNA"/>
</dbReference>
<evidence type="ECO:0000313" key="8">
    <source>
        <dbReference type="EMBL" id="EED95476.1"/>
    </source>
</evidence>
<evidence type="ECO:0000256" key="3">
    <source>
        <dbReference type="ARBA" id="ARBA00023125"/>
    </source>
</evidence>
<dbReference type="InterPro" id="IPR036955">
    <property type="entry name" value="AP2/ERF_dom_sf"/>
</dbReference>
<evidence type="ECO:0000256" key="2">
    <source>
        <dbReference type="ARBA" id="ARBA00023015"/>
    </source>
</evidence>
<reference evidence="8 9" key="2">
    <citation type="journal article" date="2008" name="Nature">
        <title>The Phaeodactylum genome reveals the evolutionary history of diatom genomes.</title>
        <authorList>
            <person name="Bowler C."/>
            <person name="Allen A.E."/>
            <person name="Badger J.H."/>
            <person name="Grimwood J."/>
            <person name="Jabbari K."/>
            <person name="Kuo A."/>
            <person name="Maheswari U."/>
            <person name="Martens C."/>
            <person name="Maumus F."/>
            <person name="Otillar R.P."/>
            <person name="Rayko E."/>
            <person name="Salamov A."/>
            <person name="Vandepoele K."/>
            <person name="Beszteri B."/>
            <person name="Gruber A."/>
            <person name="Heijde M."/>
            <person name="Katinka M."/>
            <person name="Mock T."/>
            <person name="Valentin K."/>
            <person name="Verret F."/>
            <person name="Berges J.A."/>
            <person name="Brownlee C."/>
            <person name="Cadoret J.P."/>
            <person name="Chiovitti A."/>
            <person name="Choi C.J."/>
            <person name="Coesel S."/>
            <person name="De Martino A."/>
            <person name="Detter J.C."/>
            <person name="Durkin C."/>
            <person name="Falciatore A."/>
            <person name="Fournet J."/>
            <person name="Haruta M."/>
            <person name="Huysman M.J."/>
            <person name="Jenkins B.D."/>
            <person name="Jiroutova K."/>
            <person name="Jorgensen R.E."/>
            <person name="Joubert Y."/>
            <person name="Kaplan A."/>
            <person name="Kroger N."/>
            <person name="Kroth P.G."/>
            <person name="La Roche J."/>
            <person name="Lindquist E."/>
            <person name="Lommer M."/>
            <person name="Martin-Jezequel V."/>
            <person name="Lopez P.J."/>
            <person name="Lucas S."/>
            <person name="Mangogna M."/>
            <person name="McGinnis K."/>
            <person name="Medlin L.K."/>
            <person name="Montsant A."/>
            <person name="Oudot-Le Secq M.P."/>
            <person name="Napoli C."/>
            <person name="Obornik M."/>
            <person name="Parker M.S."/>
            <person name="Petit J.L."/>
            <person name="Porcel B.M."/>
            <person name="Poulsen N."/>
            <person name="Robison M."/>
            <person name="Rychlewski L."/>
            <person name="Rynearson T.A."/>
            <person name="Schmutz J."/>
            <person name="Shapiro H."/>
            <person name="Siaut M."/>
            <person name="Stanley M."/>
            <person name="Sussman M.R."/>
            <person name="Taylor A.R."/>
            <person name="Vardi A."/>
            <person name="von Dassow P."/>
            <person name="Vyverman W."/>
            <person name="Willis A."/>
            <person name="Wyrwicz L.S."/>
            <person name="Rokhsar D.S."/>
            <person name="Weissenbach J."/>
            <person name="Armbrust E.V."/>
            <person name="Green B.R."/>
            <person name="Van de Peer Y."/>
            <person name="Grigoriev I.V."/>
        </authorList>
    </citation>
    <scope>NUCLEOTIDE SEQUENCE [LARGE SCALE GENOMIC DNA]</scope>
    <source>
        <strain evidence="8 9">CCMP1335</strain>
    </source>
</reference>
<keyword evidence="5" id="KW-0539">Nucleus</keyword>
<evidence type="ECO:0000313" key="9">
    <source>
        <dbReference type="Proteomes" id="UP000001449"/>
    </source>
</evidence>
<dbReference type="KEGG" id="tps:THAPSDRAFT_268362"/>
<organism evidence="8 9">
    <name type="scientific">Thalassiosira pseudonana</name>
    <name type="common">Marine diatom</name>
    <name type="synonym">Cyclotella nana</name>
    <dbReference type="NCBI Taxonomy" id="35128"/>
    <lineage>
        <taxon>Eukaryota</taxon>
        <taxon>Sar</taxon>
        <taxon>Stramenopiles</taxon>
        <taxon>Ochrophyta</taxon>
        <taxon>Bacillariophyta</taxon>
        <taxon>Coscinodiscophyceae</taxon>
        <taxon>Thalassiosirophycidae</taxon>
        <taxon>Thalassiosirales</taxon>
        <taxon>Thalassiosiraceae</taxon>
        <taxon>Thalassiosira</taxon>
    </lineage>
</organism>
<evidence type="ECO:0000256" key="1">
    <source>
        <dbReference type="ARBA" id="ARBA00004123"/>
    </source>
</evidence>
<dbReference type="PROSITE" id="PS51032">
    <property type="entry name" value="AP2_ERF"/>
    <property type="match status" value="1"/>
</dbReference>
<dbReference type="GO" id="GO:0005634">
    <property type="term" value="C:nucleus"/>
    <property type="evidence" value="ECO:0007669"/>
    <property type="project" value="UniProtKB-SubCell"/>
</dbReference>
<dbReference type="SUPFAM" id="SSF54171">
    <property type="entry name" value="DNA-binding domain"/>
    <property type="match status" value="1"/>
</dbReference>
<dbReference type="GeneID" id="7452500"/>
<dbReference type="InParanoid" id="B8BVK2"/>
<dbReference type="Proteomes" id="UP000001449">
    <property type="component" value="Chromosome 2"/>
</dbReference>
<keyword evidence="9" id="KW-1185">Reference proteome</keyword>
<reference evidence="8 9" key="1">
    <citation type="journal article" date="2004" name="Science">
        <title>The genome of the diatom Thalassiosira pseudonana: ecology, evolution, and metabolism.</title>
        <authorList>
            <person name="Armbrust E.V."/>
            <person name="Berges J.A."/>
            <person name="Bowler C."/>
            <person name="Green B.R."/>
            <person name="Martinez D."/>
            <person name="Putnam N.H."/>
            <person name="Zhou S."/>
            <person name="Allen A.E."/>
            <person name="Apt K.E."/>
            <person name="Bechner M."/>
            <person name="Brzezinski M.A."/>
            <person name="Chaal B.K."/>
            <person name="Chiovitti A."/>
            <person name="Davis A.K."/>
            <person name="Demarest M.S."/>
            <person name="Detter J.C."/>
            <person name="Glavina T."/>
            <person name="Goodstein D."/>
            <person name="Hadi M.Z."/>
            <person name="Hellsten U."/>
            <person name="Hildebrand M."/>
            <person name="Jenkins B.D."/>
            <person name="Jurka J."/>
            <person name="Kapitonov V.V."/>
            <person name="Kroger N."/>
            <person name="Lau W.W."/>
            <person name="Lane T.W."/>
            <person name="Larimer F.W."/>
            <person name="Lippmeier J.C."/>
            <person name="Lucas S."/>
            <person name="Medina M."/>
            <person name="Montsant A."/>
            <person name="Obornik M."/>
            <person name="Parker M.S."/>
            <person name="Palenik B."/>
            <person name="Pazour G.J."/>
            <person name="Richardson P.M."/>
            <person name="Rynearson T.A."/>
            <person name="Saito M.A."/>
            <person name="Schwartz D.C."/>
            <person name="Thamatrakoln K."/>
            <person name="Valentin K."/>
            <person name="Vardi A."/>
            <person name="Wilkerson F.P."/>
            <person name="Rokhsar D.S."/>
        </authorList>
    </citation>
    <scope>NUCLEOTIDE SEQUENCE [LARGE SCALE GENOMIC DNA]</scope>
    <source>
        <strain evidence="8 9">CCMP1335</strain>
    </source>
</reference>
<keyword evidence="4" id="KW-0804">Transcription</keyword>
<evidence type="ECO:0000256" key="6">
    <source>
        <dbReference type="SAM" id="MobiDB-lite"/>
    </source>
</evidence>
<accession>B8BVK2</accession>
<protein>
    <recommendedName>
        <fullName evidence="7">AP2/ERF domain-containing protein</fullName>
    </recommendedName>
</protein>
<dbReference type="InterPro" id="IPR001471">
    <property type="entry name" value="AP2/ERF_dom"/>
</dbReference>
<dbReference type="HOGENOM" id="CLU_1345596_0_0_1"/>
<dbReference type="RefSeq" id="XP_002288033.1">
    <property type="nucleotide sequence ID" value="XM_002287997.1"/>
</dbReference>
<comment type="subcellular location">
    <subcellularLocation>
        <location evidence="1">Nucleus</location>
    </subcellularLocation>
</comment>
<evidence type="ECO:0000256" key="5">
    <source>
        <dbReference type="ARBA" id="ARBA00023242"/>
    </source>
</evidence>
<dbReference type="GO" id="GO:0003677">
    <property type="term" value="F:DNA binding"/>
    <property type="evidence" value="ECO:0007669"/>
    <property type="project" value="UniProtKB-KW"/>
</dbReference>
<keyword evidence="2" id="KW-0805">Transcription regulation</keyword>
<dbReference type="GO" id="GO:0003700">
    <property type="term" value="F:DNA-binding transcription factor activity"/>
    <property type="evidence" value="ECO:0007669"/>
    <property type="project" value="InterPro"/>
</dbReference>
<dbReference type="AlphaFoldDB" id="B8BVK2"/>
<evidence type="ECO:0000256" key="4">
    <source>
        <dbReference type="ARBA" id="ARBA00023163"/>
    </source>
</evidence>